<feature type="region of interest" description="Disordered" evidence="1">
    <location>
        <begin position="50"/>
        <end position="97"/>
    </location>
</feature>
<reference evidence="3" key="3">
    <citation type="submission" date="2018-08" db="UniProtKB">
        <authorList>
            <consortium name="EnsemblPlants"/>
        </authorList>
    </citation>
    <scope>IDENTIFICATION</scope>
    <source>
        <strain evidence="3">cv. Bd21</strain>
    </source>
</reference>
<feature type="compositionally biased region" description="Polar residues" evidence="1">
    <location>
        <begin position="53"/>
        <end position="69"/>
    </location>
</feature>
<sequence length="171" mass="18376">MLRGNCLIINRGRGRRTCDLLQSMRVTSLKTLAMVHGCCFFNPAHYNDPHASGTDQTGTARRGSPQGSDENPDHLNPITRAFLPGSGGASPLEAPQSQPDFTGTLARCSRALSYPCHDAPRRPSECRLAESTGVPALLRVANRRANCGTNPANPNPDLDGGGRLIWSIEPM</sequence>
<dbReference type="Gramene" id="PNT63611">
    <property type="protein sequence ID" value="PNT63611"/>
    <property type="gene ID" value="BRADI_4g18325v3"/>
</dbReference>
<evidence type="ECO:0000313" key="4">
    <source>
        <dbReference type="Proteomes" id="UP000008810"/>
    </source>
</evidence>
<dbReference type="Proteomes" id="UP000008810">
    <property type="component" value="Chromosome 4"/>
</dbReference>
<name>A0A2K2CNI6_BRADI</name>
<evidence type="ECO:0000313" key="3">
    <source>
        <dbReference type="EnsemblPlants" id="PNT63611"/>
    </source>
</evidence>
<proteinExistence type="predicted"/>
<evidence type="ECO:0000313" key="2">
    <source>
        <dbReference type="EMBL" id="PNT63611.1"/>
    </source>
</evidence>
<dbReference type="EnsemblPlants" id="PNT63611">
    <property type="protein sequence ID" value="PNT63611"/>
    <property type="gene ID" value="BRADI_4g18325v3"/>
</dbReference>
<keyword evidence="4" id="KW-1185">Reference proteome</keyword>
<dbReference type="AlphaFoldDB" id="A0A2K2CNI6"/>
<dbReference type="EMBL" id="CM000883">
    <property type="protein sequence ID" value="PNT63611.1"/>
    <property type="molecule type" value="Genomic_DNA"/>
</dbReference>
<organism evidence="2">
    <name type="scientific">Brachypodium distachyon</name>
    <name type="common">Purple false brome</name>
    <name type="synonym">Trachynia distachya</name>
    <dbReference type="NCBI Taxonomy" id="15368"/>
    <lineage>
        <taxon>Eukaryota</taxon>
        <taxon>Viridiplantae</taxon>
        <taxon>Streptophyta</taxon>
        <taxon>Embryophyta</taxon>
        <taxon>Tracheophyta</taxon>
        <taxon>Spermatophyta</taxon>
        <taxon>Magnoliopsida</taxon>
        <taxon>Liliopsida</taxon>
        <taxon>Poales</taxon>
        <taxon>Poaceae</taxon>
        <taxon>BOP clade</taxon>
        <taxon>Pooideae</taxon>
        <taxon>Stipodae</taxon>
        <taxon>Brachypodieae</taxon>
        <taxon>Brachypodium</taxon>
    </lineage>
</organism>
<dbReference type="InParanoid" id="A0A2K2CNI6"/>
<gene>
    <name evidence="2" type="ORF">BRADI_4g18325v3</name>
</gene>
<protein>
    <submittedName>
        <fullName evidence="2 3">Uncharacterized protein</fullName>
    </submittedName>
</protein>
<reference evidence="2 3" key="1">
    <citation type="journal article" date="2010" name="Nature">
        <title>Genome sequencing and analysis of the model grass Brachypodium distachyon.</title>
        <authorList>
            <consortium name="International Brachypodium Initiative"/>
        </authorList>
    </citation>
    <scope>NUCLEOTIDE SEQUENCE [LARGE SCALE GENOMIC DNA]</scope>
    <source>
        <strain evidence="2 3">Bd21</strain>
    </source>
</reference>
<accession>A0A2K2CNI6</accession>
<evidence type="ECO:0000256" key="1">
    <source>
        <dbReference type="SAM" id="MobiDB-lite"/>
    </source>
</evidence>
<reference evidence="2" key="2">
    <citation type="submission" date="2017-06" db="EMBL/GenBank/DDBJ databases">
        <title>WGS assembly of Brachypodium distachyon.</title>
        <authorList>
            <consortium name="The International Brachypodium Initiative"/>
            <person name="Lucas S."/>
            <person name="Harmon-Smith M."/>
            <person name="Lail K."/>
            <person name="Tice H."/>
            <person name="Grimwood J."/>
            <person name="Bruce D."/>
            <person name="Barry K."/>
            <person name="Shu S."/>
            <person name="Lindquist E."/>
            <person name="Wang M."/>
            <person name="Pitluck S."/>
            <person name="Vogel J.P."/>
            <person name="Garvin D.F."/>
            <person name="Mockler T.C."/>
            <person name="Schmutz J."/>
            <person name="Rokhsar D."/>
            <person name="Bevan M.W."/>
        </authorList>
    </citation>
    <scope>NUCLEOTIDE SEQUENCE</scope>
    <source>
        <strain evidence="2">Bd21</strain>
    </source>
</reference>